<evidence type="ECO:0000313" key="3">
    <source>
        <dbReference type="Proteomes" id="UP000533900"/>
    </source>
</evidence>
<sequence length="524" mass="59156">MKNYKAFFKLTYLLTLTTLLLFSTNSYAQKAGTKKVPVKGANGKITRLTEKSRGNATTSASGQTDLSKDEKEVLNNLKIYIDEFDQISRYMSKQQLNVITSYEALEKLGSSSTFQQAQDLIATFKNENKYVDPYYTDRIDNLDKNLNDVYLPEVSKKVNFLQKELRSAKSPSAKTVIVEDALERWKAMKKLLLIYNNLSTNSTYKDLLAGTQTEIDGLKSKLAKVYEANIGTPFHANHLKEILVSSTPISYKSAKEADFVKDIVLDGKNNGGLYLLALSSGHTYKGMTTGNNRYKYLLNFDENIGTNEISLTYNDGIMLSPEDKKHSYFTFPIVPAQNEWKNEDNRNTMLRVAEGFIETLFDYQEHRLEIILSSNLHYGSSYGKLKQIFNIRATEEGITALQKIVSNIKAADLADVKLAKRGPLYNDGISQQIKSYVETNHDYKVSAVSLPRSGYTVFKNSLGIPLSKATIFEFTGTTSDGEYFLVRGFVKRAYTGGGTYSSSYSFHITNRWATIKENLNKFRD</sequence>
<gene>
    <name evidence="2" type="ORF">H7F21_09995</name>
</gene>
<dbReference type="EMBL" id="JACLCP010000002">
    <property type="protein sequence ID" value="MBC2845423.1"/>
    <property type="molecule type" value="Genomic_DNA"/>
</dbReference>
<feature type="signal peptide" evidence="1">
    <location>
        <begin position="1"/>
        <end position="28"/>
    </location>
</feature>
<dbReference type="RefSeq" id="WP_185789123.1">
    <property type="nucleotide sequence ID" value="NZ_JACLCP010000002.1"/>
</dbReference>
<keyword evidence="1" id="KW-0732">Signal</keyword>
<comment type="caution">
    <text evidence="2">The sequence shown here is derived from an EMBL/GenBank/DDBJ whole genome shotgun (WGS) entry which is preliminary data.</text>
</comment>
<feature type="chain" id="PRO_5032549701" evidence="1">
    <location>
        <begin position="29"/>
        <end position="524"/>
    </location>
</feature>
<evidence type="ECO:0000256" key="1">
    <source>
        <dbReference type="SAM" id="SignalP"/>
    </source>
</evidence>
<reference evidence="2" key="1">
    <citation type="submission" date="2020-08" db="EMBL/GenBank/DDBJ databases">
        <title>Winogradskyella ouciana sp. nov., isolated from the hadal seawater of the Mariana Trench.</title>
        <authorList>
            <person name="He X."/>
        </authorList>
    </citation>
    <scope>NUCLEOTIDE SEQUENCE [LARGE SCALE GENOMIC DNA]</scope>
    <source>
        <strain evidence="2">KCTC 52348</strain>
    </source>
</reference>
<evidence type="ECO:0000313" key="2">
    <source>
        <dbReference type="EMBL" id="MBC2845423.1"/>
    </source>
</evidence>
<keyword evidence="3" id="KW-1185">Reference proteome</keyword>
<accession>A0A842IUL6</accession>
<name>A0A842IUL6_9FLAO</name>
<proteinExistence type="predicted"/>
<protein>
    <submittedName>
        <fullName evidence="2">Uncharacterized protein</fullName>
    </submittedName>
</protein>
<dbReference type="Proteomes" id="UP000533900">
    <property type="component" value="Unassembled WGS sequence"/>
</dbReference>
<dbReference type="AlphaFoldDB" id="A0A842IUL6"/>
<organism evidence="2 3">
    <name type="scientific">Winogradskyella flava</name>
    <dbReference type="NCBI Taxonomy" id="1884876"/>
    <lineage>
        <taxon>Bacteria</taxon>
        <taxon>Pseudomonadati</taxon>
        <taxon>Bacteroidota</taxon>
        <taxon>Flavobacteriia</taxon>
        <taxon>Flavobacteriales</taxon>
        <taxon>Flavobacteriaceae</taxon>
        <taxon>Winogradskyella</taxon>
    </lineage>
</organism>